<evidence type="ECO:0000313" key="2">
    <source>
        <dbReference type="Proteomes" id="UP000702425"/>
    </source>
</evidence>
<protein>
    <submittedName>
        <fullName evidence="1">Uncharacterized protein</fullName>
    </submittedName>
</protein>
<organism evidence="1 2">
    <name type="scientific">Microcoleus asticus IPMA8</name>
    <dbReference type="NCBI Taxonomy" id="2563858"/>
    <lineage>
        <taxon>Bacteria</taxon>
        <taxon>Bacillati</taxon>
        <taxon>Cyanobacteriota</taxon>
        <taxon>Cyanophyceae</taxon>
        <taxon>Oscillatoriophycideae</taxon>
        <taxon>Oscillatoriales</taxon>
        <taxon>Microcoleaceae</taxon>
        <taxon>Microcoleus</taxon>
        <taxon>Microcoleus asticus</taxon>
    </lineage>
</organism>
<sequence length="51" mass="5945">MQDYKQLTLADEVSAQLQKLLSEPSHSIEQAEKSRLKIRALLELQEFFKLV</sequence>
<reference evidence="1 2" key="1">
    <citation type="journal article" date="2020" name="Sci. Rep.">
        <title>A novel cyanobacterial geosmin producer, revising GeoA distribution and dispersion patterns in Bacteria.</title>
        <authorList>
            <person name="Churro C."/>
            <person name="Semedo-Aguiar A.P."/>
            <person name="Silva A.D."/>
            <person name="Pereira-Leal J.B."/>
            <person name="Leite R.B."/>
        </authorList>
    </citation>
    <scope>NUCLEOTIDE SEQUENCE [LARGE SCALE GENOMIC DNA]</scope>
    <source>
        <strain evidence="1 2">IPMA8</strain>
    </source>
</reference>
<name>A0ABX2CXR7_9CYAN</name>
<dbReference type="RefSeq" id="WP_172186990.1">
    <property type="nucleotide sequence ID" value="NZ_CAWPPK010000224.1"/>
</dbReference>
<keyword evidence="2" id="KW-1185">Reference proteome</keyword>
<dbReference type="EMBL" id="SRRZ01000030">
    <property type="protein sequence ID" value="NQE34380.1"/>
    <property type="molecule type" value="Genomic_DNA"/>
</dbReference>
<accession>A0ABX2CXR7</accession>
<proteinExistence type="predicted"/>
<gene>
    <name evidence="1" type="ORF">E5S67_02104</name>
</gene>
<comment type="caution">
    <text evidence="1">The sequence shown here is derived from an EMBL/GenBank/DDBJ whole genome shotgun (WGS) entry which is preliminary data.</text>
</comment>
<dbReference type="Proteomes" id="UP000702425">
    <property type="component" value="Unassembled WGS sequence"/>
</dbReference>
<evidence type="ECO:0000313" key="1">
    <source>
        <dbReference type="EMBL" id="NQE34380.1"/>
    </source>
</evidence>